<comment type="function">
    <text evidence="17">Catalyzes the dehydration of the S-form of NAD(P)HX at the expense of ADP, which is converted to AMP. Together with NAD(P)HX epimerase, which catalyzes the epimerization of the S- and R-forms, the enzyme allows the repair of both epimers of NAD(P)HX, a damaged form of NAD(P)H that is a result of enzymatic or heat-dependent hydration.</text>
</comment>
<dbReference type="HOGENOM" id="CLU_024853_4_1_2"/>
<dbReference type="AlphaFoldDB" id="E1QNG0"/>
<dbReference type="InterPro" id="IPR000631">
    <property type="entry name" value="CARKD"/>
</dbReference>
<keyword evidence="8 17" id="KW-0521">NADP</keyword>
<dbReference type="GeneID" id="9751661"/>
<dbReference type="InterPro" id="IPR036652">
    <property type="entry name" value="YjeF_N_dom_sf"/>
</dbReference>
<feature type="binding site" evidence="18">
    <location>
        <position position="172"/>
    </location>
    <ligand>
        <name>(6S)-NADPHX</name>
        <dbReference type="ChEBI" id="CHEBI:64076"/>
    </ligand>
</feature>
<feature type="domain" description="YjeF C-terminal" evidence="20">
    <location>
        <begin position="232"/>
        <end position="516"/>
    </location>
</feature>
<keyword evidence="6 17" id="KW-0547">Nucleotide-binding</keyword>
<comment type="similarity">
    <text evidence="3 19">In the N-terminal section; belongs to the NnrE/AIBP family.</text>
</comment>
<feature type="binding site" evidence="17">
    <location>
        <position position="458"/>
    </location>
    <ligand>
        <name>(6S)-NADPHX</name>
        <dbReference type="ChEBI" id="CHEBI:64076"/>
    </ligand>
</feature>
<organism evidence="22 23">
    <name type="scientific">Vulcanisaeta distributa (strain DSM 14429 / JCM 11212 / NBRC 100878 / IC-017)</name>
    <dbReference type="NCBI Taxonomy" id="572478"/>
    <lineage>
        <taxon>Archaea</taxon>
        <taxon>Thermoproteota</taxon>
        <taxon>Thermoprotei</taxon>
        <taxon>Thermoproteales</taxon>
        <taxon>Thermoproteaceae</taxon>
        <taxon>Vulcanisaeta</taxon>
    </lineage>
</organism>
<evidence type="ECO:0000256" key="15">
    <source>
        <dbReference type="ARBA" id="ARBA00048238"/>
    </source>
</evidence>
<dbReference type="CDD" id="cd01171">
    <property type="entry name" value="YXKO-related"/>
    <property type="match status" value="1"/>
</dbReference>
<dbReference type="NCBIfam" id="TIGR00197">
    <property type="entry name" value="yjeF_nterm"/>
    <property type="match status" value="1"/>
</dbReference>
<evidence type="ECO:0000256" key="6">
    <source>
        <dbReference type="ARBA" id="ARBA00022741"/>
    </source>
</evidence>
<dbReference type="GO" id="GO:0005524">
    <property type="term" value="F:ATP binding"/>
    <property type="evidence" value="ECO:0007669"/>
    <property type="project" value="UniProtKB-UniRule"/>
</dbReference>
<comment type="catalytic activity">
    <reaction evidence="15 17 19">
        <text>(6S)-NADHX + ADP = AMP + phosphate + NADH + H(+)</text>
        <dbReference type="Rhea" id="RHEA:32223"/>
        <dbReference type="ChEBI" id="CHEBI:15378"/>
        <dbReference type="ChEBI" id="CHEBI:43474"/>
        <dbReference type="ChEBI" id="CHEBI:57945"/>
        <dbReference type="ChEBI" id="CHEBI:64074"/>
        <dbReference type="ChEBI" id="CHEBI:456215"/>
        <dbReference type="ChEBI" id="CHEBI:456216"/>
        <dbReference type="EC" id="4.2.1.136"/>
    </reaction>
</comment>
<evidence type="ECO:0000256" key="1">
    <source>
        <dbReference type="ARBA" id="ARBA00000013"/>
    </source>
</evidence>
<comment type="similarity">
    <text evidence="4 19">In the C-terminal section; belongs to the NnrD/CARKD family.</text>
</comment>
<dbReference type="Pfam" id="PF03853">
    <property type="entry name" value="YjeF_N"/>
    <property type="match status" value="1"/>
</dbReference>
<comment type="catalytic activity">
    <reaction evidence="2 18 19">
        <text>(6R)-NADPHX = (6S)-NADPHX</text>
        <dbReference type="Rhea" id="RHEA:32227"/>
        <dbReference type="ChEBI" id="CHEBI:64076"/>
        <dbReference type="ChEBI" id="CHEBI:64077"/>
        <dbReference type="EC" id="5.1.99.6"/>
    </reaction>
</comment>
<keyword evidence="9 18" id="KW-0630">Potassium</keyword>
<keyword evidence="7 17" id="KW-0067">ATP-binding</keyword>
<feature type="binding site" evidence="18">
    <location>
        <position position="175"/>
    </location>
    <ligand>
        <name>K(+)</name>
        <dbReference type="ChEBI" id="CHEBI:29103"/>
    </ligand>
</feature>
<dbReference type="GO" id="GO:0052855">
    <property type="term" value="F:ADP-dependent NAD(P)H-hydrate dehydratase activity"/>
    <property type="evidence" value="ECO:0007669"/>
    <property type="project" value="UniProtKB-UniRule"/>
</dbReference>
<evidence type="ECO:0000256" key="14">
    <source>
        <dbReference type="ARBA" id="ARBA00025153"/>
    </source>
</evidence>
<dbReference type="HAMAP" id="MF_01966">
    <property type="entry name" value="NADHX_epimerase"/>
    <property type="match status" value="1"/>
</dbReference>
<dbReference type="STRING" id="572478.Vdis_0737"/>
<dbReference type="Gene3D" id="3.40.1190.20">
    <property type="match status" value="1"/>
</dbReference>
<dbReference type="PANTHER" id="PTHR12592:SF0">
    <property type="entry name" value="ATP-DEPENDENT (S)-NAD(P)H-HYDRATE DEHYDRATASE"/>
    <property type="match status" value="1"/>
</dbReference>
<comment type="similarity">
    <text evidence="17">Belongs to the NnrD/CARKD family.</text>
</comment>
<gene>
    <name evidence="18" type="primary">nnrE</name>
    <name evidence="17" type="synonym">nnrD</name>
    <name evidence="22" type="ordered locus">Vdis_0737</name>
</gene>
<evidence type="ECO:0000256" key="10">
    <source>
        <dbReference type="ARBA" id="ARBA00023027"/>
    </source>
</evidence>
<comment type="cofactor">
    <cofactor evidence="18 19">
        <name>K(+)</name>
        <dbReference type="ChEBI" id="CHEBI:29103"/>
    </cofactor>
    <text evidence="18 19">Binds 1 potassium ion per subunit.</text>
</comment>
<keyword evidence="22" id="KW-0418">Kinase</keyword>
<evidence type="ECO:0000256" key="5">
    <source>
        <dbReference type="ARBA" id="ARBA00022723"/>
    </source>
</evidence>
<protein>
    <recommendedName>
        <fullName evidence="19">Bifunctional NAD(P)H-hydrate repair enzyme</fullName>
    </recommendedName>
    <alternativeName>
        <fullName evidence="19">Nicotinamide nucleotide repair protein</fullName>
    </alternativeName>
    <domain>
        <recommendedName>
            <fullName evidence="19">ADP-dependent (S)-NAD(P)H-hydrate dehydratase</fullName>
            <ecNumber evidence="19">4.2.1.136</ecNumber>
        </recommendedName>
        <alternativeName>
            <fullName evidence="19">ADP-dependent NAD(P)HX dehydratase</fullName>
        </alternativeName>
    </domain>
    <domain>
        <recommendedName>
            <fullName evidence="19">NAD(P)H-hydrate epimerase</fullName>
            <ecNumber evidence="19">5.1.99.6</ecNumber>
        </recommendedName>
    </domain>
</protein>
<feature type="binding site" evidence="17">
    <location>
        <position position="267"/>
    </location>
    <ligand>
        <name>(6S)-NADPHX</name>
        <dbReference type="ChEBI" id="CHEBI:64076"/>
    </ligand>
</feature>
<dbReference type="GO" id="GO:0110051">
    <property type="term" value="P:metabolite repair"/>
    <property type="evidence" value="ECO:0007669"/>
    <property type="project" value="TreeGrafter"/>
</dbReference>
<keyword evidence="12 17" id="KW-0456">Lyase</keyword>
<dbReference type="PROSITE" id="PS51385">
    <property type="entry name" value="YJEF_N"/>
    <property type="match status" value="1"/>
</dbReference>
<dbReference type="InterPro" id="IPR017953">
    <property type="entry name" value="Carbohydrate_kinase_pred_CS"/>
</dbReference>
<dbReference type="PROSITE" id="PS51383">
    <property type="entry name" value="YJEF_C_3"/>
    <property type="match status" value="1"/>
</dbReference>
<dbReference type="Pfam" id="PF01256">
    <property type="entry name" value="Carb_kinase"/>
    <property type="match status" value="1"/>
</dbReference>
<dbReference type="SUPFAM" id="SSF64153">
    <property type="entry name" value="YjeF N-terminal domain-like"/>
    <property type="match status" value="1"/>
</dbReference>
<name>E1QNG0_VULDI</name>
<comment type="subunit">
    <text evidence="17">Homotetramer.</text>
</comment>
<dbReference type="EC" id="5.1.99.6" evidence="19"/>
<dbReference type="GO" id="GO:0052856">
    <property type="term" value="F:NAD(P)HX epimerase activity"/>
    <property type="evidence" value="ECO:0007669"/>
    <property type="project" value="UniProtKB-UniRule"/>
</dbReference>
<evidence type="ECO:0000256" key="18">
    <source>
        <dbReference type="HAMAP-Rule" id="MF_01966"/>
    </source>
</evidence>
<evidence type="ECO:0000313" key="23">
    <source>
        <dbReference type="Proteomes" id="UP000006681"/>
    </source>
</evidence>
<dbReference type="Gene3D" id="3.40.50.10260">
    <property type="entry name" value="YjeF N-terminal domain"/>
    <property type="match status" value="1"/>
</dbReference>
<keyword evidence="11 18" id="KW-0413">Isomerase</keyword>
<dbReference type="SUPFAM" id="SSF53613">
    <property type="entry name" value="Ribokinase-like"/>
    <property type="match status" value="1"/>
</dbReference>
<feature type="binding site" evidence="17">
    <location>
        <position position="457"/>
    </location>
    <ligand>
        <name>AMP</name>
        <dbReference type="ChEBI" id="CHEBI:456215"/>
    </ligand>
</feature>
<feature type="binding site" evidence="17">
    <location>
        <position position="388"/>
    </location>
    <ligand>
        <name>(6S)-NADPHX</name>
        <dbReference type="ChEBI" id="CHEBI:64076"/>
    </ligand>
</feature>
<dbReference type="EC" id="4.2.1.136" evidence="19"/>
<dbReference type="Proteomes" id="UP000006681">
    <property type="component" value="Chromosome"/>
</dbReference>
<comment type="catalytic activity">
    <reaction evidence="16 17 19">
        <text>(6S)-NADPHX + ADP = AMP + phosphate + NADPH + H(+)</text>
        <dbReference type="Rhea" id="RHEA:32235"/>
        <dbReference type="ChEBI" id="CHEBI:15378"/>
        <dbReference type="ChEBI" id="CHEBI:43474"/>
        <dbReference type="ChEBI" id="CHEBI:57783"/>
        <dbReference type="ChEBI" id="CHEBI:64076"/>
        <dbReference type="ChEBI" id="CHEBI:456215"/>
        <dbReference type="ChEBI" id="CHEBI:456216"/>
        <dbReference type="EC" id="4.2.1.136"/>
    </reaction>
</comment>
<sequence>MPVDFRDWSSAAITSLEMRVIDRNAAYMGIDRHILMENAGRSVATTVIERYPKARRILVVAGLGDNGGDGIVAARYLHSWGREVKVVLLGRISDAREELVVDNLGILRGLNVEIIEAPTPYDLLAHQEVFHPWAEVIIDAIIGTGIRGVLREPQATAIELINKSSAYKVAVDIPSGLDPDTGEVRDIAVRAHVTVTMHRPKVGLVKEGVSQYVGDLVIADIGIPEEVEHVVGPGDLYYMSYARKPDSKKGDNGRVLFIGGSREFTGAIYLAAKAALRTGVDLSVVMAPRDVARDIRAHDPSIIAIPLDGDYLMLNHVDQIMEQVGKSHVIAIGPGLGLREETMKAVVELVSRAVDVGKRVVIDADAIKAIGELKRQDLITKNVIITPHAGEFKWLTGVDITKEGNVWSRAVMVRDVVKSSLRGGVVLLKGNVDVITDGERYKLNFTGNPGMTVGGTGDVLTGVVSALMVKVQDPLEAAAIGAFITGLAGDLATKELGYHITPIDVLENIPKVFKRLMNVDEIVSSSIHPQALKLIG</sequence>
<dbReference type="NCBIfam" id="TIGR00196">
    <property type="entry name" value="yjeF_cterm"/>
    <property type="match status" value="1"/>
</dbReference>
<feature type="binding site" evidence="17">
    <location>
        <position position="335"/>
    </location>
    <ligand>
        <name>(6S)-NADPHX</name>
        <dbReference type="ChEBI" id="CHEBI:64076"/>
    </ligand>
</feature>
<dbReference type="InterPro" id="IPR004443">
    <property type="entry name" value="YjeF_N_dom"/>
</dbReference>
<feature type="binding site" evidence="18">
    <location>
        <position position="139"/>
    </location>
    <ligand>
        <name>K(+)</name>
        <dbReference type="ChEBI" id="CHEBI:29103"/>
    </ligand>
</feature>
<evidence type="ECO:0000259" key="20">
    <source>
        <dbReference type="PROSITE" id="PS51383"/>
    </source>
</evidence>
<dbReference type="GO" id="GO:0046496">
    <property type="term" value="P:nicotinamide nucleotide metabolic process"/>
    <property type="evidence" value="ECO:0007669"/>
    <property type="project" value="UniProtKB-UniRule"/>
</dbReference>
<feature type="binding site" evidence="18">
    <location>
        <begin position="143"/>
        <end position="149"/>
    </location>
    <ligand>
        <name>(6S)-NADPHX</name>
        <dbReference type="ChEBI" id="CHEBI:64076"/>
    </ligand>
</feature>
<dbReference type="GO" id="GO:0016301">
    <property type="term" value="F:kinase activity"/>
    <property type="evidence" value="ECO:0007669"/>
    <property type="project" value="UniProtKB-KW"/>
</dbReference>
<evidence type="ECO:0000313" key="22">
    <source>
        <dbReference type="EMBL" id="ADN50130.1"/>
    </source>
</evidence>
<keyword evidence="23" id="KW-1185">Reference proteome</keyword>
<keyword evidence="13" id="KW-0511">Multifunctional enzyme</keyword>
<dbReference type="PANTHER" id="PTHR12592">
    <property type="entry name" value="ATP-DEPENDENT (S)-NAD(P)H-HYDRATE DEHYDRATASE FAMILY MEMBER"/>
    <property type="match status" value="1"/>
</dbReference>
<dbReference type="OrthoDB" id="15148at2157"/>
<evidence type="ECO:0000256" key="17">
    <source>
        <dbReference type="HAMAP-Rule" id="MF_01965"/>
    </source>
</evidence>
<evidence type="ECO:0000256" key="3">
    <source>
        <dbReference type="ARBA" id="ARBA00006001"/>
    </source>
</evidence>
<keyword evidence="22" id="KW-0808">Transferase</keyword>
<evidence type="ECO:0000256" key="12">
    <source>
        <dbReference type="ARBA" id="ARBA00023239"/>
    </source>
</evidence>
<evidence type="ECO:0000256" key="4">
    <source>
        <dbReference type="ARBA" id="ARBA00009524"/>
    </source>
</evidence>
<evidence type="ECO:0000256" key="16">
    <source>
        <dbReference type="ARBA" id="ARBA00049209"/>
    </source>
</evidence>
<comment type="function">
    <text evidence="18">Catalyzes the epimerization of the S- and R-forms of NAD(P)HX, a damaged form of NAD(P)H that is a result of enzymatic or heat-dependent hydration. This is a prerequisite for the S-specific NAD(P)H-hydrate dehydratase to allow the repair of both epimers of NAD(P)HX.</text>
</comment>
<keyword evidence="5 18" id="KW-0479">Metal-binding</keyword>
<comment type="function">
    <text evidence="14 19">Bifunctional enzyme that catalyzes the epimerization of the S- and R-forms of NAD(P)HX and the dehydration of the S-form of NAD(P)HX at the expense of ADP, which is converted to AMP. This allows the repair of both epimers of NAD(P)HX, a damaged form of NAD(P)H that is a result of enzymatic or heat-dependent hydration.</text>
</comment>
<evidence type="ECO:0000256" key="13">
    <source>
        <dbReference type="ARBA" id="ARBA00023268"/>
    </source>
</evidence>
<comment type="catalytic activity">
    <reaction evidence="1 18 19">
        <text>(6R)-NADHX = (6S)-NADHX</text>
        <dbReference type="Rhea" id="RHEA:32215"/>
        <dbReference type="ChEBI" id="CHEBI:64074"/>
        <dbReference type="ChEBI" id="CHEBI:64075"/>
        <dbReference type="EC" id="5.1.99.6"/>
    </reaction>
</comment>
<accession>E1QNG0</accession>
<feature type="binding site" evidence="18">
    <location>
        <position position="66"/>
    </location>
    <ligand>
        <name>K(+)</name>
        <dbReference type="ChEBI" id="CHEBI:29103"/>
    </ligand>
</feature>
<evidence type="ECO:0000256" key="2">
    <source>
        <dbReference type="ARBA" id="ARBA00000909"/>
    </source>
</evidence>
<dbReference type="eggNOG" id="arCOG00018">
    <property type="taxonomic scope" value="Archaea"/>
</dbReference>
<evidence type="ECO:0000259" key="21">
    <source>
        <dbReference type="PROSITE" id="PS51385"/>
    </source>
</evidence>
<dbReference type="PROSITE" id="PS01050">
    <property type="entry name" value="YJEF_C_2"/>
    <property type="match status" value="1"/>
</dbReference>
<reference evidence="22 23" key="1">
    <citation type="journal article" date="2010" name="Stand. Genomic Sci.">
        <title>Complete genome sequence of Vulcanisaeta distributa type strain (IC-017).</title>
        <authorList>
            <person name="Mavromatis K."/>
            <person name="Sikorski J."/>
            <person name="Pabst E."/>
            <person name="Teshima H."/>
            <person name="Lapidus A."/>
            <person name="Lucas S."/>
            <person name="Nolan M."/>
            <person name="Glavina Del Rio T."/>
            <person name="Cheng J.F."/>
            <person name="Bruce D."/>
            <person name="Goodwin L."/>
            <person name="Pitluck S."/>
            <person name="Liolios K."/>
            <person name="Ivanova N."/>
            <person name="Mikhailova N."/>
            <person name="Pati A."/>
            <person name="Chen A."/>
            <person name="Palaniappan K."/>
            <person name="Land M."/>
            <person name="Hauser L."/>
            <person name="Chang Y.J."/>
            <person name="Jeffries C.D."/>
            <person name="Rohde M."/>
            <person name="Spring S."/>
            <person name="Goker M."/>
            <person name="Wirth R."/>
            <person name="Woyke T."/>
            <person name="Bristow J."/>
            <person name="Eisen J.A."/>
            <person name="Markowitz V."/>
            <person name="Hugenholtz P."/>
            <person name="Klenk H.P."/>
            <person name="Kyrpides N.C."/>
        </authorList>
    </citation>
    <scope>NUCLEOTIDE SEQUENCE [LARGE SCALE GENOMIC DNA]</scope>
    <source>
        <strain evidence="23">DSM 14429 / JCM 11212 / NBRC 100878 / IC-017</strain>
    </source>
</reference>
<evidence type="ECO:0000256" key="8">
    <source>
        <dbReference type="ARBA" id="ARBA00022857"/>
    </source>
</evidence>
<comment type="cofactor">
    <cofactor evidence="17">
        <name>Mg(2+)</name>
        <dbReference type="ChEBI" id="CHEBI:18420"/>
    </cofactor>
</comment>
<feature type="domain" description="YjeF N-terminal" evidence="21">
    <location>
        <begin position="18"/>
        <end position="229"/>
    </location>
</feature>
<evidence type="ECO:0000256" key="7">
    <source>
        <dbReference type="ARBA" id="ARBA00022840"/>
    </source>
</evidence>
<dbReference type="KEGG" id="vdi:Vdis_0737"/>
<dbReference type="InterPro" id="IPR029056">
    <property type="entry name" value="Ribokinase-like"/>
</dbReference>
<evidence type="ECO:0000256" key="9">
    <source>
        <dbReference type="ARBA" id="ARBA00022958"/>
    </source>
</evidence>
<keyword evidence="10 17" id="KW-0520">NAD</keyword>
<dbReference type="PIRSF" id="PIRSF017184">
    <property type="entry name" value="Nnr"/>
    <property type="match status" value="1"/>
</dbReference>
<reference evidence="23" key="2">
    <citation type="journal article" date="2010" name="Stand. Genomic Sci.">
        <title>Complete genome sequence of Vulcanisaeta distributa type strain (IC-017T).</title>
        <authorList>
            <person name="Mavromatis K."/>
            <person name="Sikorski J."/>
            <person name="Pabst E."/>
            <person name="Teshima H."/>
            <person name="Lapidus A."/>
            <person name="Lucas S."/>
            <person name="Nolan M."/>
            <person name="Glavina Del Rio T."/>
            <person name="Cheng J."/>
            <person name="Bruce D."/>
            <person name="Goodwin L."/>
            <person name="Pitluck S."/>
            <person name="Liolios K."/>
            <person name="Ivanova N."/>
            <person name="Mikhailova N."/>
            <person name="Pati A."/>
            <person name="Chen A."/>
            <person name="Palaniappan K."/>
            <person name="Land M."/>
            <person name="Hauser L."/>
            <person name="Chang Y."/>
            <person name="Jeffries C."/>
            <person name="Rohde M."/>
            <person name="Spring S."/>
            <person name="Goker M."/>
            <person name="Wirth R."/>
            <person name="Woyke T."/>
            <person name="Bristow J."/>
            <person name="Eisen J."/>
            <person name="Markowitz V."/>
            <person name="Hugenholtz P."/>
            <person name="Klenk H."/>
            <person name="Kyrpides N."/>
        </authorList>
    </citation>
    <scope>NUCLEOTIDE SEQUENCE [LARGE SCALE GENOMIC DNA]</scope>
    <source>
        <strain evidence="23">DSM 14429 / JCM 11212 / NBRC 100878 / IC-017</strain>
    </source>
</reference>
<feature type="binding site" evidence="18">
    <location>
        <begin position="65"/>
        <end position="69"/>
    </location>
    <ligand>
        <name>(6S)-NADPHX</name>
        <dbReference type="ChEBI" id="CHEBI:64076"/>
    </ligand>
</feature>
<dbReference type="EMBL" id="CP002100">
    <property type="protein sequence ID" value="ADN50130.1"/>
    <property type="molecule type" value="Genomic_DNA"/>
</dbReference>
<dbReference type="GO" id="GO:0046872">
    <property type="term" value="F:metal ion binding"/>
    <property type="evidence" value="ECO:0007669"/>
    <property type="project" value="UniProtKB-UniRule"/>
</dbReference>
<comment type="similarity">
    <text evidence="18">Belongs to the NnrE/AIBP family.</text>
</comment>
<dbReference type="InterPro" id="IPR030677">
    <property type="entry name" value="Nnr"/>
</dbReference>
<dbReference type="HAMAP" id="MF_01965">
    <property type="entry name" value="NADHX_dehydratase"/>
    <property type="match status" value="1"/>
</dbReference>
<dbReference type="RefSeq" id="WP_013335855.1">
    <property type="nucleotide sequence ID" value="NC_014537.1"/>
</dbReference>
<evidence type="ECO:0000256" key="11">
    <source>
        <dbReference type="ARBA" id="ARBA00023235"/>
    </source>
</evidence>
<proteinExistence type="inferred from homology"/>
<comment type="caution">
    <text evidence="17">Lacks conserved residue(s) required for the propagation of feature annotation.</text>
</comment>
<evidence type="ECO:0000256" key="19">
    <source>
        <dbReference type="PIRNR" id="PIRNR017184"/>
    </source>
</evidence>